<protein>
    <submittedName>
        <fullName evidence="1">Uncharacterized protein</fullName>
    </submittedName>
</protein>
<dbReference type="GeneID" id="78899414"/>
<evidence type="ECO:0000313" key="2">
    <source>
        <dbReference type="Proteomes" id="UP000229314"/>
    </source>
</evidence>
<name>A0A2D2C4G7_9RHOB</name>
<dbReference type="AlphaFoldDB" id="A0A2D2C4G7"/>
<sequence>MASLFELFDPKLQPAIPRVQGDVIERLQENLDATRPEAEAVAQTGKLQSTVLSRHGQRMMESHSERARRLMQAGQALIEGLTHFQAQGRLATALQEYQRDAAERAVLRVCFKRGMLGP</sequence>
<gene>
    <name evidence="1" type="ORF">PYTT13_17325</name>
</gene>
<dbReference type="EMBL" id="CP024422">
    <property type="protein sequence ID" value="ATQ57387.1"/>
    <property type="molecule type" value="Genomic_DNA"/>
</dbReference>
<dbReference type="RefSeq" id="WP_099649927.1">
    <property type="nucleotide sequence ID" value="NZ_CAJGAB010000023.1"/>
</dbReference>
<dbReference type="Proteomes" id="UP000229314">
    <property type="component" value="Chromosome"/>
</dbReference>
<reference evidence="1 2" key="1">
    <citation type="submission" date="2017-10" db="EMBL/GenBank/DDBJ databases">
        <title>Complete genome sequence of Paracoccus yeei TT13 isolated from human skin.</title>
        <authorList>
            <person name="Lee K."/>
            <person name="Lim J.Y."/>
            <person name="Hwang I."/>
        </authorList>
    </citation>
    <scope>NUCLEOTIDE SEQUENCE [LARGE SCALE GENOMIC DNA]</scope>
    <source>
        <strain evidence="1 2">TT13</strain>
    </source>
</reference>
<evidence type="ECO:0000313" key="1">
    <source>
        <dbReference type="EMBL" id="ATQ57387.1"/>
    </source>
</evidence>
<accession>A0A2D2C4G7</accession>
<organism evidence="1 2">
    <name type="scientific">Paracoccus yeei</name>
    <dbReference type="NCBI Taxonomy" id="147645"/>
    <lineage>
        <taxon>Bacteria</taxon>
        <taxon>Pseudomonadati</taxon>
        <taxon>Pseudomonadota</taxon>
        <taxon>Alphaproteobacteria</taxon>
        <taxon>Rhodobacterales</taxon>
        <taxon>Paracoccaceae</taxon>
        <taxon>Paracoccus</taxon>
    </lineage>
</organism>
<proteinExistence type="predicted"/>